<dbReference type="Pfam" id="PF02008">
    <property type="entry name" value="zf-CXXC"/>
    <property type="match status" value="1"/>
</dbReference>
<dbReference type="GO" id="GO:0005634">
    <property type="term" value="C:nucleus"/>
    <property type="evidence" value="ECO:0007669"/>
    <property type="project" value="TreeGrafter"/>
</dbReference>
<keyword evidence="7" id="KW-0238">DNA-binding</keyword>
<evidence type="ECO:0000256" key="5">
    <source>
        <dbReference type="ARBA" id="ARBA00022771"/>
    </source>
</evidence>
<proteinExistence type="predicted"/>
<evidence type="ECO:0000313" key="12">
    <source>
        <dbReference type="Proteomes" id="UP000824219"/>
    </source>
</evidence>
<dbReference type="Proteomes" id="UP000824219">
    <property type="component" value="Linkage Group LG15"/>
</dbReference>
<dbReference type="GO" id="GO:0008327">
    <property type="term" value="F:methyl-CpG binding"/>
    <property type="evidence" value="ECO:0007669"/>
    <property type="project" value="TreeGrafter"/>
</dbReference>
<dbReference type="GO" id="GO:0016055">
    <property type="term" value="P:Wnt signaling pathway"/>
    <property type="evidence" value="ECO:0007669"/>
    <property type="project" value="UniProtKB-KW"/>
</dbReference>
<feature type="domain" description="CXXC-type" evidence="10">
    <location>
        <begin position="268"/>
        <end position="309"/>
    </location>
</feature>
<dbReference type="GO" id="GO:0008270">
    <property type="term" value="F:zinc ion binding"/>
    <property type="evidence" value="ECO:0007669"/>
    <property type="project" value="UniProtKB-KW"/>
</dbReference>
<keyword evidence="5 9" id="KW-0863">Zinc-finger</keyword>
<comment type="caution">
    <text evidence="11">The sequence shown here is derived from an EMBL/GenBank/DDBJ whole genome shotgun (WGS) entry which is preliminary data.</text>
</comment>
<evidence type="ECO:0000256" key="7">
    <source>
        <dbReference type="ARBA" id="ARBA00023125"/>
    </source>
</evidence>
<sequence length="335" mass="35605">MLCVKEALIARRRESETLSQMVVISVCMETPHTHGHAHSYTPTTGRDFSLQMDSCMNPVLDYSAQMERYRSFANFYKNGAAPFPQAAKIARLATPIFPSPMTPWSCDNGMLWGRKPPAVNVNVNVNVNGAHTHAHAHRTAMPRAEPLNVHMPSKMSADNFLSPLSQVGGAECMNRLKVPPQSSGGSGGGGAGEAERGGATFGGFALPPGVIVMTTLHSGAGSSVATMTDSAFQIAADCQHSSSASCSGSNASTNATVSANNSCSGGAAKRKRKRCGVCAPCRRLINCGVCSSCRNRKTGHQICKFRKCEELKKKPGSTVERASSVGAADTFRWFF</sequence>
<dbReference type="PROSITE" id="PS51058">
    <property type="entry name" value="ZF_CXXC"/>
    <property type="match status" value="1"/>
</dbReference>
<evidence type="ECO:0000256" key="8">
    <source>
        <dbReference type="ARBA" id="ARBA00039660"/>
    </source>
</evidence>
<dbReference type="PANTHER" id="PTHR13419:SF1">
    <property type="entry name" value="CXXC-TYPE ZINC FINGER PROTEIN 4"/>
    <property type="match status" value="1"/>
</dbReference>
<evidence type="ECO:0000313" key="11">
    <source>
        <dbReference type="EMBL" id="KAG7323494.1"/>
    </source>
</evidence>
<dbReference type="InterPro" id="IPR002857">
    <property type="entry name" value="Znf_CXXC"/>
</dbReference>
<organism evidence="11 12">
    <name type="scientific">Hemibagrus wyckioides</name>
    <dbReference type="NCBI Taxonomy" id="337641"/>
    <lineage>
        <taxon>Eukaryota</taxon>
        <taxon>Metazoa</taxon>
        <taxon>Chordata</taxon>
        <taxon>Craniata</taxon>
        <taxon>Vertebrata</taxon>
        <taxon>Euteleostomi</taxon>
        <taxon>Actinopterygii</taxon>
        <taxon>Neopterygii</taxon>
        <taxon>Teleostei</taxon>
        <taxon>Ostariophysi</taxon>
        <taxon>Siluriformes</taxon>
        <taxon>Bagridae</taxon>
        <taxon>Hemibagrus</taxon>
    </lineage>
</organism>
<dbReference type="OrthoDB" id="8777148at2759"/>
<dbReference type="EMBL" id="JAHKSW010000015">
    <property type="protein sequence ID" value="KAG7323494.1"/>
    <property type="molecule type" value="Genomic_DNA"/>
</dbReference>
<protein>
    <recommendedName>
        <fullName evidence="8">CXXC-type zinc finger protein 4</fullName>
    </recommendedName>
</protein>
<name>A0A9D3SLD7_9TELE</name>
<keyword evidence="4" id="KW-0479">Metal-binding</keyword>
<dbReference type="GO" id="GO:0005737">
    <property type="term" value="C:cytoplasm"/>
    <property type="evidence" value="ECO:0007669"/>
    <property type="project" value="UniProtKB-SubCell"/>
</dbReference>
<dbReference type="InterPro" id="IPR040388">
    <property type="entry name" value="CXXC4/CXXC5"/>
</dbReference>
<evidence type="ECO:0000256" key="3">
    <source>
        <dbReference type="ARBA" id="ARBA00022687"/>
    </source>
</evidence>
<keyword evidence="2" id="KW-0963">Cytoplasm</keyword>
<keyword evidence="3" id="KW-0879">Wnt signaling pathway</keyword>
<evidence type="ECO:0000256" key="1">
    <source>
        <dbReference type="ARBA" id="ARBA00004496"/>
    </source>
</evidence>
<evidence type="ECO:0000256" key="4">
    <source>
        <dbReference type="ARBA" id="ARBA00022723"/>
    </source>
</evidence>
<keyword evidence="12" id="KW-1185">Reference proteome</keyword>
<dbReference type="AlphaFoldDB" id="A0A9D3SLD7"/>
<evidence type="ECO:0000259" key="10">
    <source>
        <dbReference type="PROSITE" id="PS51058"/>
    </source>
</evidence>
<gene>
    <name evidence="11" type="ORF">KOW79_013196</name>
</gene>
<keyword evidence="6" id="KW-0862">Zinc</keyword>
<evidence type="ECO:0000256" key="2">
    <source>
        <dbReference type="ARBA" id="ARBA00022490"/>
    </source>
</evidence>
<comment type="subcellular location">
    <subcellularLocation>
        <location evidence="1">Cytoplasm</location>
    </subcellularLocation>
</comment>
<evidence type="ECO:0000256" key="9">
    <source>
        <dbReference type="PROSITE-ProRule" id="PRU00509"/>
    </source>
</evidence>
<evidence type="ECO:0000256" key="6">
    <source>
        <dbReference type="ARBA" id="ARBA00022833"/>
    </source>
</evidence>
<reference evidence="11 12" key="1">
    <citation type="submission" date="2021-06" db="EMBL/GenBank/DDBJ databases">
        <title>Chromosome-level genome assembly of the red-tail catfish (Hemibagrus wyckioides).</title>
        <authorList>
            <person name="Shao F."/>
        </authorList>
    </citation>
    <scope>NUCLEOTIDE SEQUENCE [LARGE SCALE GENOMIC DNA]</scope>
    <source>
        <strain evidence="11">EC202008001</strain>
        <tissue evidence="11">Blood</tissue>
    </source>
</reference>
<accession>A0A9D3SLD7</accession>
<dbReference type="PANTHER" id="PTHR13419">
    <property type="entry name" value="ZINC FINGER-CONTAINING"/>
    <property type="match status" value="1"/>
</dbReference>